<evidence type="ECO:0000313" key="2">
    <source>
        <dbReference type="Proteomes" id="UP001193734"/>
    </source>
</evidence>
<gene>
    <name evidence="1" type="ORF">HPS55_06625</name>
</gene>
<dbReference type="EMBL" id="JABKKE010000009">
    <property type="protein sequence ID" value="NPE14003.1"/>
    <property type="molecule type" value="Genomic_DNA"/>
</dbReference>
<comment type="caution">
    <text evidence="1">The sequence shown here is derived from an EMBL/GenBank/DDBJ whole genome shotgun (WGS) entry which is preliminary data.</text>
</comment>
<dbReference type="Proteomes" id="UP001193734">
    <property type="component" value="Unassembled WGS sequence"/>
</dbReference>
<evidence type="ECO:0000313" key="1">
    <source>
        <dbReference type="EMBL" id="NPE14003.1"/>
    </source>
</evidence>
<keyword evidence="2" id="KW-1185">Reference proteome</keyword>
<organism evidence="1 2">
    <name type="scientific">Xylanibacter rodentium</name>
    <dbReference type="NCBI Taxonomy" id="2736289"/>
    <lineage>
        <taxon>Bacteria</taxon>
        <taxon>Pseudomonadati</taxon>
        <taxon>Bacteroidota</taxon>
        <taxon>Bacteroidia</taxon>
        <taxon>Bacteroidales</taxon>
        <taxon>Prevotellaceae</taxon>
        <taxon>Xylanibacter</taxon>
    </lineage>
</organism>
<name>A0ABX2AVK9_9BACT</name>
<proteinExistence type="predicted"/>
<sequence>MVTFIKKLVRATVFEWRRKRAIKKAQKDANLLRRRFLVLVQNGKPVVVSMQGVKKLIRCHRFAKGFTAEKAREIALYVADPQPIKK</sequence>
<protein>
    <submittedName>
        <fullName evidence="1">Uncharacterized protein</fullName>
    </submittedName>
</protein>
<dbReference type="GeneID" id="82157438"/>
<dbReference type="RefSeq" id="WP_172324803.1">
    <property type="nucleotide sequence ID" value="NZ_CASQWE010000002.1"/>
</dbReference>
<reference evidence="1 2" key="1">
    <citation type="submission" date="2020-05" db="EMBL/GenBank/DDBJ databases">
        <title>Distinct polysaccharide utilization as determinants for interspecies competition between intestinal Prevotella spp.</title>
        <authorList>
            <person name="Galvez E.J.C."/>
            <person name="Iljazovic A."/>
            <person name="Strowig T."/>
        </authorList>
    </citation>
    <scope>NUCLEOTIDE SEQUENCE [LARGE SCALE GENOMIC DNA]</scope>
    <source>
        <strain evidence="1 2">PROD</strain>
    </source>
</reference>
<accession>A0ABX2AVK9</accession>